<evidence type="ECO:0000313" key="2">
    <source>
        <dbReference type="EMBL" id="KAK0621917.1"/>
    </source>
</evidence>
<evidence type="ECO:0000313" key="3">
    <source>
        <dbReference type="Proteomes" id="UP001174934"/>
    </source>
</evidence>
<dbReference type="PROSITE" id="PS51257">
    <property type="entry name" value="PROKAR_LIPOPROTEIN"/>
    <property type="match status" value="1"/>
</dbReference>
<protein>
    <submittedName>
        <fullName evidence="2">Uncharacterized protein</fullName>
    </submittedName>
</protein>
<feature type="region of interest" description="Disordered" evidence="1">
    <location>
        <begin position="1"/>
        <end position="74"/>
    </location>
</feature>
<dbReference type="AlphaFoldDB" id="A0AA39WUP7"/>
<organism evidence="2 3">
    <name type="scientific">Bombardia bombarda</name>
    <dbReference type="NCBI Taxonomy" id="252184"/>
    <lineage>
        <taxon>Eukaryota</taxon>
        <taxon>Fungi</taxon>
        <taxon>Dikarya</taxon>
        <taxon>Ascomycota</taxon>
        <taxon>Pezizomycotina</taxon>
        <taxon>Sordariomycetes</taxon>
        <taxon>Sordariomycetidae</taxon>
        <taxon>Sordariales</taxon>
        <taxon>Lasiosphaeriaceae</taxon>
        <taxon>Bombardia</taxon>
    </lineage>
</organism>
<evidence type="ECO:0000256" key="1">
    <source>
        <dbReference type="SAM" id="MobiDB-lite"/>
    </source>
</evidence>
<feature type="compositionally biased region" description="Basic and acidic residues" evidence="1">
    <location>
        <begin position="247"/>
        <end position="260"/>
    </location>
</feature>
<dbReference type="Proteomes" id="UP001174934">
    <property type="component" value="Unassembled WGS sequence"/>
</dbReference>
<gene>
    <name evidence="2" type="ORF">B0T17DRAFT_642246</name>
</gene>
<dbReference type="EMBL" id="JAULSR010000004">
    <property type="protein sequence ID" value="KAK0621917.1"/>
    <property type="molecule type" value="Genomic_DNA"/>
</dbReference>
<keyword evidence="3" id="KW-1185">Reference proteome</keyword>
<feature type="region of interest" description="Disordered" evidence="1">
    <location>
        <begin position="189"/>
        <end position="313"/>
    </location>
</feature>
<feature type="compositionally biased region" description="Polar residues" evidence="1">
    <location>
        <begin position="224"/>
        <end position="246"/>
    </location>
</feature>
<accession>A0AA39WUP7</accession>
<feature type="compositionally biased region" description="Polar residues" evidence="1">
    <location>
        <begin position="46"/>
        <end position="72"/>
    </location>
</feature>
<proteinExistence type="predicted"/>
<name>A0AA39WUP7_9PEZI</name>
<comment type="caution">
    <text evidence="2">The sequence shown here is derived from an EMBL/GenBank/DDBJ whole genome shotgun (WGS) entry which is preliminary data.</text>
</comment>
<feature type="compositionally biased region" description="Polar residues" evidence="1">
    <location>
        <begin position="273"/>
        <end position="289"/>
    </location>
</feature>
<reference evidence="2" key="1">
    <citation type="submission" date="2023-06" db="EMBL/GenBank/DDBJ databases">
        <title>Genome-scale phylogeny and comparative genomics of the fungal order Sordariales.</title>
        <authorList>
            <consortium name="Lawrence Berkeley National Laboratory"/>
            <person name="Hensen N."/>
            <person name="Bonometti L."/>
            <person name="Westerberg I."/>
            <person name="Brannstrom I.O."/>
            <person name="Guillou S."/>
            <person name="Cros-Aarteil S."/>
            <person name="Calhoun S."/>
            <person name="Haridas S."/>
            <person name="Kuo A."/>
            <person name="Mondo S."/>
            <person name="Pangilinan J."/>
            <person name="Riley R."/>
            <person name="LaButti K."/>
            <person name="Andreopoulos B."/>
            <person name="Lipzen A."/>
            <person name="Chen C."/>
            <person name="Yanf M."/>
            <person name="Daum C."/>
            <person name="Ng V."/>
            <person name="Clum A."/>
            <person name="Steindorff A."/>
            <person name="Ohm R."/>
            <person name="Martin F."/>
            <person name="Silar P."/>
            <person name="Natvig D."/>
            <person name="Lalanne C."/>
            <person name="Gautier V."/>
            <person name="Ament-velasquez S.L."/>
            <person name="Kruys A."/>
            <person name="Hutchinson M.I."/>
            <person name="Powell A.J."/>
            <person name="Barry K."/>
            <person name="Miller A.N."/>
            <person name="Grigoriev I.V."/>
            <person name="Debuchy R."/>
            <person name="Gladieux P."/>
            <person name="Thoren M.H."/>
            <person name="Johannesson H."/>
        </authorList>
    </citation>
    <scope>NUCLEOTIDE SEQUENCE</scope>
    <source>
        <strain evidence="2">SMH3391-2</strain>
    </source>
</reference>
<sequence length="313" mass="33774">MSTSNSRDGSQSPNPSTPTASGCSKSPSTAGKSDRQHETTPIALDSTGSTANAAQNDCRPENNSPAENNTRPPNIWSRARSIWISRGSGNVVTQRGSGNYCSIDGKENVTTQEGEGNKSVTIGEGNFTSQVSFNTDDSKKMVEILEEYYRQTGHPSLNEPPEPRLVATSDTGNEIWEVPLMLDLGPPTRRPPLAVRPRPASSSFLLPPTTYDPNSPTALVPRRSATTSAMTSNSRFRQRLPTTFEDSSAKDEGDASRSQDPRSPSTPEPPNAFYSNISSRTLNLLSGTGQRAKEIREASLSPTTPARFKSVKE</sequence>
<feature type="compositionally biased region" description="Polar residues" evidence="1">
    <location>
        <begin position="1"/>
        <end position="31"/>
    </location>
</feature>